<evidence type="ECO:0000256" key="2">
    <source>
        <dbReference type="ARBA" id="ARBA00007776"/>
    </source>
</evidence>
<feature type="transmembrane region" description="Helical" evidence="8">
    <location>
        <begin position="59"/>
        <end position="86"/>
    </location>
</feature>
<feature type="transmembrane region" description="Helical" evidence="8">
    <location>
        <begin position="137"/>
        <end position="159"/>
    </location>
</feature>
<accession>A0A0D8FYG7</accession>
<evidence type="ECO:0000256" key="6">
    <source>
        <dbReference type="ARBA" id="ARBA00022989"/>
    </source>
</evidence>
<dbReference type="GO" id="GO:0005886">
    <property type="term" value="C:plasma membrane"/>
    <property type="evidence" value="ECO:0007669"/>
    <property type="project" value="UniProtKB-SubCell"/>
</dbReference>
<evidence type="ECO:0000313" key="10">
    <source>
        <dbReference type="Proteomes" id="UP000032336"/>
    </source>
</evidence>
<keyword evidence="7 8" id="KW-0472">Membrane</keyword>
<keyword evidence="3" id="KW-1003">Cell membrane</keyword>
<reference evidence="9 10" key="1">
    <citation type="submission" date="2015-01" db="EMBL/GenBank/DDBJ databases">
        <title>Draft genome of the acidophilic iron oxidizer Ferrimicrobium acidiphilum strain T23.</title>
        <authorList>
            <person name="Poehlein A."/>
            <person name="Eisen S."/>
            <person name="Schloemann M."/>
            <person name="Johnson B.D."/>
            <person name="Daniel R."/>
            <person name="Muehling M."/>
        </authorList>
    </citation>
    <scope>NUCLEOTIDE SEQUENCE [LARGE SCALE GENOMIC DNA]</scope>
    <source>
        <strain evidence="9 10">T23</strain>
    </source>
</reference>
<comment type="similarity">
    <text evidence="2">Belongs to the MreD family.</text>
</comment>
<dbReference type="InterPro" id="IPR007227">
    <property type="entry name" value="Cell_shape_determining_MreD"/>
</dbReference>
<dbReference type="GO" id="GO:0008360">
    <property type="term" value="P:regulation of cell shape"/>
    <property type="evidence" value="ECO:0007669"/>
    <property type="project" value="UniProtKB-KW"/>
</dbReference>
<evidence type="ECO:0000256" key="1">
    <source>
        <dbReference type="ARBA" id="ARBA00004651"/>
    </source>
</evidence>
<protein>
    <submittedName>
        <fullName evidence="9">Rod shape-determining protein MreD</fullName>
    </submittedName>
</protein>
<dbReference type="EMBL" id="JXUW01000001">
    <property type="protein sequence ID" value="KJE78069.1"/>
    <property type="molecule type" value="Genomic_DNA"/>
</dbReference>
<name>A0A0D8FYG7_9ACTN</name>
<comment type="subcellular location">
    <subcellularLocation>
        <location evidence="1">Cell membrane</location>
        <topology evidence="1">Multi-pass membrane protein</topology>
    </subcellularLocation>
</comment>
<feature type="transmembrane region" description="Helical" evidence="8">
    <location>
        <begin position="98"/>
        <end position="125"/>
    </location>
</feature>
<dbReference type="NCBIfam" id="TIGR03426">
    <property type="entry name" value="shape_MreD"/>
    <property type="match status" value="1"/>
</dbReference>
<evidence type="ECO:0000313" key="9">
    <source>
        <dbReference type="EMBL" id="KJE78069.1"/>
    </source>
</evidence>
<dbReference type="GeneID" id="78371418"/>
<evidence type="ECO:0000256" key="5">
    <source>
        <dbReference type="ARBA" id="ARBA00022960"/>
    </source>
</evidence>
<keyword evidence="6 8" id="KW-1133">Transmembrane helix</keyword>
<keyword evidence="10" id="KW-1185">Reference proteome</keyword>
<proteinExistence type="inferred from homology"/>
<evidence type="ECO:0000256" key="7">
    <source>
        <dbReference type="ARBA" id="ARBA00023136"/>
    </source>
</evidence>
<dbReference type="OrthoDB" id="3473300at2"/>
<keyword evidence="5" id="KW-0133">Cell shape</keyword>
<gene>
    <name evidence="9" type="ORF">FEAC_00590</name>
</gene>
<keyword evidence="4 8" id="KW-0812">Transmembrane</keyword>
<dbReference type="AlphaFoldDB" id="A0A0D8FYG7"/>
<dbReference type="eggNOG" id="ENOG5033I3K">
    <property type="taxonomic scope" value="Bacteria"/>
</dbReference>
<comment type="caution">
    <text evidence="9">The sequence shown here is derived from an EMBL/GenBank/DDBJ whole genome shotgun (WGS) entry which is preliminary data.</text>
</comment>
<evidence type="ECO:0000256" key="8">
    <source>
        <dbReference type="SAM" id="Phobius"/>
    </source>
</evidence>
<dbReference type="Pfam" id="PF04093">
    <property type="entry name" value="MreD"/>
    <property type="match status" value="1"/>
</dbReference>
<dbReference type="Proteomes" id="UP000032336">
    <property type="component" value="Unassembled WGS sequence"/>
</dbReference>
<dbReference type="RefSeq" id="WP_052565000.1">
    <property type="nucleotide sequence ID" value="NZ_JQKF01000001.1"/>
</dbReference>
<dbReference type="STRING" id="1121877.FEAC_00590"/>
<sequence length="171" mass="18007">MRWVRAFGLPLLVFTAVVVQRSGAGDFSLLGVHPDFVMLMVAAVGVYRGREVGALTGFFAGLVVDSFLTTPFGISALVLCVVGYVAGEVERVGATTPLALKILIVGAASVLGEVLSSLVLYLLGIGNPLQSRTLDEVIIVGGINLVLAPLALGLCRLVFGPQERTPMLERR</sequence>
<evidence type="ECO:0000256" key="3">
    <source>
        <dbReference type="ARBA" id="ARBA00022475"/>
    </source>
</evidence>
<organism evidence="9 10">
    <name type="scientific">Ferrimicrobium acidiphilum DSM 19497</name>
    <dbReference type="NCBI Taxonomy" id="1121877"/>
    <lineage>
        <taxon>Bacteria</taxon>
        <taxon>Bacillati</taxon>
        <taxon>Actinomycetota</taxon>
        <taxon>Acidimicrobiia</taxon>
        <taxon>Acidimicrobiales</taxon>
        <taxon>Acidimicrobiaceae</taxon>
        <taxon>Ferrimicrobium</taxon>
    </lineage>
</organism>
<evidence type="ECO:0000256" key="4">
    <source>
        <dbReference type="ARBA" id="ARBA00022692"/>
    </source>
</evidence>